<name>A0A5M9J9Q3_MONFR</name>
<keyword evidence="3" id="KW-1185">Reference proteome</keyword>
<evidence type="ECO:0000313" key="2">
    <source>
        <dbReference type="EMBL" id="KAA8564386.1"/>
    </source>
</evidence>
<dbReference type="VEuPathDB" id="FungiDB:MFRU_013g00200"/>
<dbReference type="EMBL" id="VICG01000015">
    <property type="protein sequence ID" value="KAA8564386.1"/>
    <property type="molecule type" value="Genomic_DNA"/>
</dbReference>
<proteinExistence type="predicted"/>
<organism evidence="2 3">
    <name type="scientific">Monilinia fructicola</name>
    <name type="common">Brown rot fungus</name>
    <name type="synonym">Ciboria fructicola</name>
    <dbReference type="NCBI Taxonomy" id="38448"/>
    <lineage>
        <taxon>Eukaryota</taxon>
        <taxon>Fungi</taxon>
        <taxon>Dikarya</taxon>
        <taxon>Ascomycota</taxon>
        <taxon>Pezizomycotina</taxon>
        <taxon>Leotiomycetes</taxon>
        <taxon>Helotiales</taxon>
        <taxon>Sclerotiniaceae</taxon>
        <taxon>Monilinia</taxon>
    </lineage>
</organism>
<feature type="compositionally biased region" description="Polar residues" evidence="1">
    <location>
        <begin position="198"/>
        <end position="211"/>
    </location>
</feature>
<sequence>MDHISTGPTDLFKTNQIHATQAVQHPTTVVEEGSEYALSSIESENETSDSHHSQSVIASKFANGAKVVEVNSTSSRIMSQIQIKIPRSSRPEGSGAAETASLLMRRVLYTGPSSPPKRVVSNNGRKSATRTDPAHGVERPRSILTRRSLGQQVQPEDAVVDQDADPALDQYGVPPVPKIPQHVRLPSGEMLNTMIPRLQQTQPDKPSQTTKEPGDWPEDLEIF</sequence>
<protein>
    <submittedName>
        <fullName evidence="2">Uncharacterized protein</fullName>
    </submittedName>
</protein>
<gene>
    <name evidence="2" type="ORF">EYC84_011330</name>
</gene>
<dbReference type="Proteomes" id="UP000322873">
    <property type="component" value="Unassembled WGS sequence"/>
</dbReference>
<accession>A0A5M9J9Q3</accession>
<feature type="region of interest" description="Disordered" evidence="1">
    <location>
        <begin position="196"/>
        <end position="223"/>
    </location>
</feature>
<dbReference type="AlphaFoldDB" id="A0A5M9J9Q3"/>
<evidence type="ECO:0000313" key="3">
    <source>
        <dbReference type="Proteomes" id="UP000322873"/>
    </source>
</evidence>
<reference evidence="2 3" key="1">
    <citation type="submission" date="2019-06" db="EMBL/GenBank/DDBJ databases">
        <title>Genome Sequence of the Brown Rot Fungal Pathogen Monilinia fructicola.</title>
        <authorList>
            <person name="De Miccolis Angelini R.M."/>
            <person name="Landi L."/>
            <person name="Abate D."/>
            <person name="Pollastro S."/>
            <person name="Romanazzi G."/>
            <person name="Faretra F."/>
        </authorList>
    </citation>
    <scope>NUCLEOTIDE SEQUENCE [LARGE SCALE GENOMIC DNA]</scope>
    <source>
        <strain evidence="2 3">Mfrc123</strain>
    </source>
</reference>
<evidence type="ECO:0000256" key="1">
    <source>
        <dbReference type="SAM" id="MobiDB-lite"/>
    </source>
</evidence>
<comment type="caution">
    <text evidence="2">The sequence shown here is derived from an EMBL/GenBank/DDBJ whole genome shotgun (WGS) entry which is preliminary data.</text>
</comment>
<feature type="region of interest" description="Disordered" evidence="1">
    <location>
        <begin position="31"/>
        <end position="54"/>
    </location>
</feature>
<feature type="region of interest" description="Disordered" evidence="1">
    <location>
        <begin position="109"/>
        <end position="138"/>
    </location>
</feature>